<feature type="domain" description="Penicillin-binding C-terminal" evidence="15">
    <location>
        <begin position="678"/>
        <end position="756"/>
    </location>
</feature>
<reference evidence="17" key="1">
    <citation type="journal article" date="2019" name="Int. J. Syst. Evol. Microbiol.">
        <title>The Global Catalogue of Microorganisms (GCM) 10K type strain sequencing project: providing services to taxonomists for standard genome sequencing and annotation.</title>
        <authorList>
            <consortium name="The Broad Institute Genomics Platform"/>
            <consortium name="The Broad Institute Genome Sequencing Center for Infectious Disease"/>
            <person name="Wu L."/>
            <person name="Ma J."/>
        </authorList>
    </citation>
    <scope>NUCLEOTIDE SEQUENCE [LARGE SCALE GENOMIC DNA]</scope>
    <source>
        <strain evidence="17">CECT 8288</strain>
    </source>
</reference>
<dbReference type="Proteomes" id="UP001595710">
    <property type="component" value="Unassembled WGS sequence"/>
</dbReference>
<keyword evidence="9" id="KW-0511">Multifunctional enzyme</keyword>
<keyword evidence="5" id="KW-0645">Protease</keyword>
<organism evidence="16 17">
    <name type="scientific">Reinekea marina</name>
    <dbReference type="NCBI Taxonomy" id="1310421"/>
    <lineage>
        <taxon>Bacteria</taxon>
        <taxon>Pseudomonadati</taxon>
        <taxon>Pseudomonadota</taxon>
        <taxon>Gammaproteobacteria</taxon>
        <taxon>Oceanospirillales</taxon>
        <taxon>Saccharospirillaceae</taxon>
        <taxon>Reinekea</taxon>
    </lineage>
</organism>
<dbReference type="SUPFAM" id="SSF53955">
    <property type="entry name" value="Lysozyme-like"/>
    <property type="match status" value="1"/>
</dbReference>
<keyword evidence="6" id="KW-0328">Glycosyltransferase</keyword>
<evidence type="ECO:0000256" key="6">
    <source>
        <dbReference type="ARBA" id="ARBA00022676"/>
    </source>
</evidence>
<evidence type="ECO:0000256" key="8">
    <source>
        <dbReference type="ARBA" id="ARBA00022801"/>
    </source>
</evidence>
<dbReference type="InterPro" id="IPR009647">
    <property type="entry name" value="PBP_C"/>
</dbReference>
<comment type="pathway">
    <text evidence="1">Cell wall biogenesis; peptidoglycan biosynthesis.</text>
</comment>
<protein>
    <recommendedName>
        <fullName evidence="10">peptidoglycan glycosyltransferase</fullName>
        <ecNumber evidence="10">2.4.99.28</ecNumber>
    </recommendedName>
</protein>
<evidence type="ECO:0000256" key="1">
    <source>
        <dbReference type="ARBA" id="ARBA00004752"/>
    </source>
</evidence>
<dbReference type="InterPro" id="IPR001264">
    <property type="entry name" value="Glyco_trans_51"/>
</dbReference>
<keyword evidence="8" id="KW-0378">Hydrolase</keyword>
<evidence type="ECO:0000313" key="16">
    <source>
        <dbReference type="EMBL" id="MFC3700265.1"/>
    </source>
</evidence>
<dbReference type="PANTHER" id="PTHR32282">
    <property type="entry name" value="BINDING PROTEIN TRANSPEPTIDASE, PUTATIVE-RELATED"/>
    <property type="match status" value="1"/>
</dbReference>
<keyword evidence="7" id="KW-0808">Transferase</keyword>
<feature type="domain" description="Glycosyl transferase family 51" evidence="14">
    <location>
        <begin position="51"/>
        <end position="226"/>
    </location>
</feature>
<keyword evidence="12" id="KW-0472">Membrane</keyword>
<sequence>MKIAFKRYPKAYWLGASLLIMLLAFSVADWFWPVNLKPRHISQVVLSEDGRPLRAFADENGVWRYPISLSDVSSLYIEALIQYEDRYFYYHPGVNPAALMRAFGQWLWHGKIISGGSTLTMQVARLKYPEPRTLSGKLKEIFRALQLEWHFSKDDILQYYLNHAPFGGTAEGVHAASLTYFGYGPEQLTHAQAALLAVLPQAPSRYRPDRYPEQATAARNKVLNRLVRQGVWSQSTAQDAMMETIFASTIERYQDAPILARRLANASSEPIIKTTINLAWQQTAQQRLQDYVQRIDNSASAAAMVMDSKTGAIKVYVGSADFANPNRDGYVDMVTAIRSPGSTLKPFIYGMAIDQGLIHSHSLLLDVPLRFGDYQPLNFTGGFSGAVTVADALQKSLNIPAIQVLERIGPAALYLQLQKAGAELRLPSAEPPTLSIGLGGLGTNLASLVQLYSALGNDGMATTARFNTEKEDVESVSLLSPGAAWVIRTLLLTAENAPRGLAIKTGTSYGNRDSWAIGVSDHYTIGVWVGRPDGQPIAAHHGSQTAVPLLKQLASFLPSQFIAPKQPASVDNVTICWPSGQPSNGPDCDIQHSAWTVNNTTPKTWMSTKNDDQLFNDPIQFVRRAKDSQLSVPFGCDLDFMESEISLWPPQLQPWLPNAFLTSTKVPNVDPRCPNELADVARLPLRISGVNEGDALILEGGSTKTINIFAQGGQSPYYWYVNGQIGDSSSDKLSLTVSGTYQYNIVLTDRNGDMARQTLNVYAQ</sequence>
<comment type="caution">
    <text evidence="16">The sequence shown here is derived from an EMBL/GenBank/DDBJ whole genome shotgun (WGS) entry which is preliminary data.</text>
</comment>
<proteinExistence type="inferred from homology"/>
<dbReference type="RefSeq" id="WP_377361970.1">
    <property type="nucleotide sequence ID" value="NZ_JBHRYN010000003.1"/>
</dbReference>
<dbReference type="Pfam" id="PF06832">
    <property type="entry name" value="BiPBP_C"/>
    <property type="match status" value="1"/>
</dbReference>
<dbReference type="NCBIfam" id="TIGR02073">
    <property type="entry name" value="PBP_1c"/>
    <property type="match status" value="1"/>
</dbReference>
<dbReference type="SUPFAM" id="SSF56601">
    <property type="entry name" value="beta-lactamase/transpeptidase-like"/>
    <property type="match status" value="1"/>
</dbReference>
<evidence type="ECO:0000256" key="4">
    <source>
        <dbReference type="ARBA" id="ARBA00022645"/>
    </source>
</evidence>
<evidence type="ECO:0000256" key="2">
    <source>
        <dbReference type="ARBA" id="ARBA00007090"/>
    </source>
</evidence>
<keyword evidence="4" id="KW-0121">Carboxypeptidase</keyword>
<evidence type="ECO:0000256" key="9">
    <source>
        <dbReference type="ARBA" id="ARBA00023268"/>
    </source>
</evidence>
<dbReference type="Gene3D" id="1.10.3810.10">
    <property type="entry name" value="Biosynthetic peptidoglycan transglycosylase-like"/>
    <property type="match status" value="1"/>
</dbReference>
<keyword evidence="12" id="KW-1133">Transmembrane helix</keyword>
<evidence type="ECO:0000256" key="7">
    <source>
        <dbReference type="ARBA" id="ARBA00022679"/>
    </source>
</evidence>
<keyword evidence="17" id="KW-1185">Reference proteome</keyword>
<evidence type="ECO:0000259" key="13">
    <source>
        <dbReference type="Pfam" id="PF00905"/>
    </source>
</evidence>
<evidence type="ECO:0000259" key="15">
    <source>
        <dbReference type="Pfam" id="PF06832"/>
    </source>
</evidence>
<dbReference type="InterPro" id="IPR011815">
    <property type="entry name" value="PBP_1c"/>
</dbReference>
<comment type="catalytic activity">
    <reaction evidence="11">
        <text>[GlcNAc-(1-&gt;4)-Mur2Ac(oyl-L-Ala-gamma-D-Glu-L-Lys-D-Ala-D-Ala)](n)-di-trans,octa-cis-undecaprenyl diphosphate + beta-D-GlcNAc-(1-&gt;4)-Mur2Ac(oyl-L-Ala-gamma-D-Glu-L-Lys-D-Ala-D-Ala)-di-trans,octa-cis-undecaprenyl diphosphate = [GlcNAc-(1-&gt;4)-Mur2Ac(oyl-L-Ala-gamma-D-Glu-L-Lys-D-Ala-D-Ala)](n+1)-di-trans,octa-cis-undecaprenyl diphosphate + di-trans,octa-cis-undecaprenyl diphosphate + H(+)</text>
        <dbReference type="Rhea" id="RHEA:23708"/>
        <dbReference type="Rhea" id="RHEA-COMP:9602"/>
        <dbReference type="Rhea" id="RHEA-COMP:9603"/>
        <dbReference type="ChEBI" id="CHEBI:15378"/>
        <dbReference type="ChEBI" id="CHEBI:58405"/>
        <dbReference type="ChEBI" id="CHEBI:60033"/>
        <dbReference type="ChEBI" id="CHEBI:78435"/>
        <dbReference type="EC" id="2.4.99.28"/>
    </reaction>
</comment>
<dbReference type="EC" id="2.4.99.28" evidence="10"/>
<dbReference type="Pfam" id="PF00912">
    <property type="entry name" value="Transgly"/>
    <property type="match status" value="1"/>
</dbReference>
<keyword evidence="12" id="KW-0812">Transmembrane</keyword>
<dbReference type="InterPro" id="IPR001460">
    <property type="entry name" value="PCN-bd_Tpept"/>
</dbReference>
<name>A0ABV7WP05_9GAMM</name>
<dbReference type="InterPro" id="IPR050396">
    <property type="entry name" value="Glycosyltr_51/Transpeptidase"/>
</dbReference>
<dbReference type="InterPro" id="IPR036950">
    <property type="entry name" value="PBP_transglycosylase"/>
</dbReference>
<dbReference type="InterPro" id="IPR023346">
    <property type="entry name" value="Lysozyme-like_dom_sf"/>
</dbReference>
<feature type="domain" description="Penicillin-binding protein transpeptidase" evidence="13">
    <location>
        <begin position="302"/>
        <end position="517"/>
    </location>
</feature>
<evidence type="ECO:0000313" key="17">
    <source>
        <dbReference type="Proteomes" id="UP001595710"/>
    </source>
</evidence>
<evidence type="ECO:0000256" key="3">
    <source>
        <dbReference type="ARBA" id="ARBA00007739"/>
    </source>
</evidence>
<comment type="similarity">
    <text evidence="3">In the N-terminal section; belongs to the glycosyltransferase 51 family.</text>
</comment>
<dbReference type="Pfam" id="PF00905">
    <property type="entry name" value="Transpeptidase"/>
    <property type="match status" value="1"/>
</dbReference>
<dbReference type="InterPro" id="IPR012338">
    <property type="entry name" value="Beta-lactam/transpept-like"/>
</dbReference>
<dbReference type="EMBL" id="JBHRYN010000003">
    <property type="protein sequence ID" value="MFC3700265.1"/>
    <property type="molecule type" value="Genomic_DNA"/>
</dbReference>
<comment type="similarity">
    <text evidence="2">In the C-terminal section; belongs to the transpeptidase family.</text>
</comment>
<evidence type="ECO:0000256" key="11">
    <source>
        <dbReference type="ARBA" id="ARBA00049902"/>
    </source>
</evidence>
<evidence type="ECO:0000256" key="10">
    <source>
        <dbReference type="ARBA" id="ARBA00044770"/>
    </source>
</evidence>
<dbReference type="PANTHER" id="PTHR32282:SF15">
    <property type="entry name" value="PENICILLIN-BINDING PROTEIN 1C"/>
    <property type="match status" value="1"/>
</dbReference>
<gene>
    <name evidence="16" type="primary">pbpC</name>
    <name evidence="16" type="ORF">ACFOND_01330</name>
</gene>
<accession>A0ABV7WP05</accession>
<feature type="transmembrane region" description="Helical" evidence="12">
    <location>
        <begin position="12"/>
        <end position="32"/>
    </location>
</feature>
<dbReference type="Gene3D" id="3.40.710.10">
    <property type="entry name" value="DD-peptidase/beta-lactamase superfamily"/>
    <property type="match status" value="1"/>
</dbReference>
<evidence type="ECO:0000259" key="14">
    <source>
        <dbReference type="Pfam" id="PF00912"/>
    </source>
</evidence>
<evidence type="ECO:0000256" key="12">
    <source>
        <dbReference type="SAM" id="Phobius"/>
    </source>
</evidence>
<evidence type="ECO:0000256" key="5">
    <source>
        <dbReference type="ARBA" id="ARBA00022670"/>
    </source>
</evidence>